<evidence type="ECO:0000313" key="3">
    <source>
        <dbReference type="Proteomes" id="UP000271098"/>
    </source>
</evidence>
<dbReference type="InterPro" id="IPR052566">
    <property type="entry name" value="Non-lysos_glucosylceramidase"/>
</dbReference>
<dbReference type="InterPro" id="IPR006775">
    <property type="entry name" value="GH116_catalytic"/>
</dbReference>
<accession>A0A183DI07</accession>
<feature type="domain" description="Glycosyl-hydrolase family 116 catalytic region" evidence="1">
    <location>
        <begin position="2"/>
        <end position="120"/>
    </location>
</feature>
<dbReference type="PANTHER" id="PTHR12654:SF0">
    <property type="entry name" value="NON-LYSOSOMAL GLUCOSYLCERAMIDASE"/>
    <property type="match status" value="1"/>
</dbReference>
<dbReference type="Pfam" id="PF04685">
    <property type="entry name" value="DUF608"/>
    <property type="match status" value="1"/>
</dbReference>
<gene>
    <name evidence="2" type="ORF">GPUH_LOCUS8351</name>
</gene>
<reference evidence="2 3" key="2">
    <citation type="submission" date="2018-11" db="EMBL/GenBank/DDBJ databases">
        <authorList>
            <consortium name="Pathogen Informatics"/>
        </authorList>
    </citation>
    <scope>NUCLEOTIDE SEQUENCE [LARGE SCALE GENOMIC DNA]</scope>
</reference>
<evidence type="ECO:0000313" key="4">
    <source>
        <dbReference type="WBParaSite" id="GPUH_0000835701-mRNA-1"/>
    </source>
</evidence>
<dbReference type="AlphaFoldDB" id="A0A183DI07"/>
<dbReference type="GO" id="GO:0008422">
    <property type="term" value="F:beta-glucosidase activity"/>
    <property type="evidence" value="ECO:0007669"/>
    <property type="project" value="TreeGrafter"/>
</dbReference>
<keyword evidence="3" id="KW-1185">Reference proteome</keyword>
<dbReference type="WBParaSite" id="GPUH_0000835701-mRNA-1">
    <property type="protein sequence ID" value="GPUH_0000835701-mRNA-1"/>
    <property type="gene ID" value="GPUH_0000835701"/>
</dbReference>
<name>A0A183DI07_9BILA</name>
<dbReference type="PANTHER" id="PTHR12654">
    <property type="entry name" value="BILE ACID BETA-GLUCOSIDASE-RELATED"/>
    <property type="match status" value="1"/>
</dbReference>
<dbReference type="InterPro" id="IPR012341">
    <property type="entry name" value="6hp_glycosidase-like_sf"/>
</dbReference>
<evidence type="ECO:0000313" key="2">
    <source>
        <dbReference type="EMBL" id="VDK62033.1"/>
    </source>
</evidence>
<sequence>MRWDVDDDGMIENSGMPDQTYDVWSMHGTSAYCGGLWLCALECYRRFNEELGHSHEVHRIEDIMRNARLAYGKKLWNGYYFNFDERSNTIMADQLCGFWYMCTIDDIIEPDLFDREMVRKQIFSLLA</sequence>
<dbReference type="GO" id="GO:0005975">
    <property type="term" value="P:carbohydrate metabolic process"/>
    <property type="evidence" value="ECO:0007669"/>
    <property type="project" value="InterPro"/>
</dbReference>
<dbReference type="InterPro" id="IPR008928">
    <property type="entry name" value="6-hairpin_glycosidase_sf"/>
</dbReference>
<reference evidence="4" key="1">
    <citation type="submission" date="2016-06" db="UniProtKB">
        <authorList>
            <consortium name="WormBaseParasite"/>
        </authorList>
    </citation>
    <scope>IDENTIFICATION</scope>
</reference>
<dbReference type="Gene3D" id="1.50.10.10">
    <property type="match status" value="1"/>
</dbReference>
<dbReference type="SUPFAM" id="SSF48208">
    <property type="entry name" value="Six-hairpin glycosidases"/>
    <property type="match status" value="1"/>
</dbReference>
<dbReference type="OrthoDB" id="730489at2759"/>
<organism evidence="4">
    <name type="scientific">Gongylonema pulchrum</name>
    <dbReference type="NCBI Taxonomy" id="637853"/>
    <lineage>
        <taxon>Eukaryota</taxon>
        <taxon>Metazoa</taxon>
        <taxon>Ecdysozoa</taxon>
        <taxon>Nematoda</taxon>
        <taxon>Chromadorea</taxon>
        <taxon>Rhabditida</taxon>
        <taxon>Spirurina</taxon>
        <taxon>Spiruromorpha</taxon>
        <taxon>Spiruroidea</taxon>
        <taxon>Gongylonematidae</taxon>
        <taxon>Gongylonema</taxon>
    </lineage>
</organism>
<protein>
    <submittedName>
        <fullName evidence="4">DUF608 domain-containing protein</fullName>
    </submittedName>
</protein>
<dbReference type="EMBL" id="UYRT01024116">
    <property type="protein sequence ID" value="VDK62033.1"/>
    <property type="molecule type" value="Genomic_DNA"/>
</dbReference>
<evidence type="ECO:0000259" key="1">
    <source>
        <dbReference type="Pfam" id="PF04685"/>
    </source>
</evidence>
<proteinExistence type="predicted"/>
<dbReference type="Proteomes" id="UP000271098">
    <property type="component" value="Unassembled WGS sequence"/>
</dbReference>